<comment type="subcellular location">
    <subcellularLocation>
        <location evidence="3">Cytoplasm</location>
    </subcellularLocation>
</comment>
<dbReference type="Gene3D" id="3.90.950.10">
    <property type="match status" value="1"/>
</dbReference>
<dbReference type="GO" id="GO:0036221">
    <property type="term" value="F:UTP diphosphatase activity"/>
    <property type="evidence" value="ECO:0007669"/>
    <property type="project" value="RHEA"/>
</dbReference>
<feature type="site" description="Important for substrate specificity" evidence="3">
    <location>
        <position position="70"/>
    </location>
</feature>
<comment type="cofactor">
    <cofactor evidence="1 3">
        <name>a divalent metal cation</name>
        <dbReference type="ChEBI" id="CHEBI:60240"/>
    </cofactor>
</comment>
<dbReference type="CDD" id="cd00555">
    <property type="entry name" value="Maf"/>
    <property type="match status" value="1"/>
</dbReference>
<organism evidence="4 5">
    <name type="scientific">Fusobacterium necrophorum</name>
    <dbReference type="NCBI Taxonomy" id="859"/>
    <lineage>
        <taxon>Bacteria</taxon>
        <taxon>Fusobacteriati</taxon>
        <taxon>Fusobacteriota</taxon>
        <taxon>Fusobacteriia</taxon>
        <taxon>Fusobacteriales</taxon>
        <taxon>Fusobacteriaceae</taxon>
        <taxon>Fusobacterium</taxon>
    </lineage>
</organism>
<evidence type="ECO:0000256" key="2">
    <source>
        <dbReference type="ARBA" id="ARBA00022801"/>
    </source>
</evidence>
<dbReference type="RefSeq" id="WP_129491584.1">
    <property type="nucleotide sequence ID" value="NZ_SBAP01000024.1"/>
</dbReference>
<dbReference type="Proteomes" id="UP000289216">
    <property type="component" value="Unassembled WGS sequence"/>
</dbReference>
<comment type="catalytic activity">
    <reaction evidence="3">
        <text>dTTP + H2O = dTMP + diphosphate + H(+)</text>
        <dbReference type="Rhea" id="RHEA:28534"/>
        <dbReference type="ChEBI" id="CHEBI:15377"/>
        <dbReference type="ChEBI" id="CHEBI:15378"/>
        <dbReference type="ChEBI" id="CHEBI:33019"/>
        <dbReference type="ChEBI" id="CHEBI:37568"/>
        <dbReference type="ChEBI" id="CHEBI:63528"/>
        <dbReference type="EC" id="3.6.1.9"/>
    </reaction>
</comment>
<dbReference type="SUPFAM" id="SSF52972">
    <property type="entry name" value="ITPase-like"/>
    <property type="match status" value="1"/>
</dbReference>
<dbReference type="EMBL" id="SBAP01000024">
    <property type="protein sequence ID" value="RXZ68695.1"/>
    <property type="molecule type" value="Genomic_DNA"/>
</dbReference>
<feature type="site" description="Important for substrate specificity" evidence="3">
    <location>
        <position position="12"/>
    </location>
</feature>
<feature type="site" description="Important for substrate specificity" evidence="3">
    <location>
        <position position="154"/>
    </location>
</feature>
<keyword evidence="2 3" id="KW-0378">Hydrolase</keyword>
<dbReference type="PANTHER" id="PTHR43213:SF5">
    <property type="entry name" value="BIFUNCTIONAL DTTP_UTP PYROPHOSPHATASE_METHYLTRANSFERASE PROTEIN-RELATED"/>
    <property type="match status" value="1"/>
</dbReference>
<dbReference type="EC" id="3.6.1.9" evidence="3"/>
<accession>A0A4Q2KT71</accession>
<comment type="function">
    <text evidence="3">Nucleoside triphosphate pyrophosphatase that hydrolyzes dTTP and UTP. May have a dual role in cell division arrest and in preventing the incorporation of modified nucleotides into cellular nucleic acids.</text>
</comment>
<comment type="caution">
    <text evidence="4">The sequence shown here is derived from an EMBL/GenBank/DDBJ whole genome shotgun (WGS) entry which is preliminary data.</text>
</comment>
<dbReference type="GO" id="GO:0009117">
    <property type="term" value="P:nucleotide metabolic process"/>
    <property type="evidence" value="ECO:0007669"/>
    <property type="project" value="UniProtKB-KW"/>
</dbReference>
<proteinExistence type="inferred from homology"/>
<comment type="similarity">
    <text evidence="3">Belongs to the Maf family. YhdE subfamily.</text>
</comment>
<keyword evidence="3" id="KW-0546">Nucleotide metabolism</keyword>
<dbReference type="InterPro" id="IPR003697">
    <property type="entry name" value="Maf-like"/>
</dbReference>
<dbReference type="NCBIfam" id="TIGR00172">
    <property type="entry name" value="maf"/>
    <property type="match status" value="1"/>
</dbReference>
<sequence>METIILASKSPRRKEILEMLDWNFEVCSQETEEVFDEEKSIEENMQRIAMQKAKAVMKGHENSLILACDTMVVVENKIFGKPKNIEEAKSMLKALSGKYSYVHSAVALLHVAKGLEESFVETTKICFHEISEKEMEEYIATGEPMDKAGAYAIQGKASIFIQKIEGDYWNVVGLPIARIYQTLKKWSYL</sequence>
<evidence type="ECO:0000256" key="1">
    <source>
        <dbReference type="ARBA" id="ARBA00001968"/>
    </source>
</evidence>
<evidence type="ECO:0000313" key="4">
    <source>
        <dbReference type="EMBL" id="RXZ68695.1"/>
    </source>
</evidence>
<dbReference type="PIRSF" id="PIRSF006305">
    <property type="entry name" value="Maf"/>
    <property type="match status" value="1"/>
</dbReference>
<dbReference type="InterPro" id="IPR029001">
    <property type="entry name" value="ITPase-like_fam"/>
</dbReference>
<dbReference type="HAMAP" id="MF_00528">
    <property type="entry name" value="Maf"/>
    <property type="match status" value="1"/>
</dbReference>
<keyword evidence="3" id="KW-0963">Cytoplasm</keyword>
<protein>
    <recommendedName>
        <fullName evidence="3">dTTP/UTP pyrophosphatase</fullName>
        <shortName evidence="3">dTTPase/UTPase</shortName>
        <ecNumber evidence="3">3.6.1.9</ecNumber>
    </recommendedName>
    <alternativeName>
        <fullName evidence="3">Nucleoside triphosphate pyrophosphatase</fullName>
    </alternativeName>
    <alternativeName>
        <fullName evidence="3">Nucleotide pyrophosphatase</fullName>
        <shortName evidence="3">Nucleotide PPase</shortName>
    </alternativeName>
</protein>
<reference evidence="4 5" key="1">
    <citation type="submission" date="2019-01" db="EMBL/GenBank/DDBJ databases">
        <title>Fusobacterium necrophorum Isolated From the Uterus of Dairy Cows.</title>
        <authorList>
            <person name="Francis A.M."/>
        </authorList>
    </citation>
    <scope>NUCLEOTIDE SEQUENCE [LARGE SCALE GENOMIC DNA]</scope>
    <source>
        <strain evidence="4 5">KG35</strain>
    </source>
</reference>
<dbReference type="GO" id="GO:0005737">
    <property type="term" value="C:cytoplasm"/>
    <property type="evidence" value="ECO:0007669"/>
    <property type="project" value="UniProtKB-SubCell"/>
</dbReference>
<evidence type="ECO:0000256" key="3">
    <source>
        <dbReference type="HAMAP-Rule" id="MF_00528"/>
    </source>
</evidence>
<dbReference type="Pfam" id="PF02545">
    <property type="entry name" value="Maf"/>
    <property type="match status" value="1"/>
</dbReference>
<feature type="active site" description="Proton acceptor" evidence="3">
    <location>
        <position position="69"/>
    </location>
</feature>
<name>A0A4Q2KT71_9FUSO</name>
<gene>
    <name evidence="4" type="ORF">EPT53_09200</name>
</gene>
<comment type="catalytic activity">
    <reaction evidence="3">
        <text>UTP + H2O = UMP + diphosphate + H(+)</text>
        <dbReference type="Rhea" id="RHEA:29395"/>
        <dbReference type="ChEBI" id="CHEBI:15377"/>
        <dbReference type="ChEBI" id="CHEBI:15378"/>
        <dbReference type="ChEBI" id="CHEBI:33019"/>
        <dbReference type="ChEBI" id="CHEBI:46398"/>
        <dbReference type="ChEBI" id="CHEBI:57865"/>
        <dbReference type="EC" id="3.6.1.9"/>
    </reaction>
</comment>
<comment type="caution">
    <text evidence="3">Lacks conserved residue(s) required for the propagation of feature annotation.</text>
</comment>
<dbReference type="PANTHER" id="PTHR43213">
    <property type="entry name" value="BIFUNCTIONAL DTTP/UTP PYROPHOSPHATASE/METHYLTRANSFERASE PROTEIN-RELATED"/>
    <property type="match status" value="1"/>
</dbReference>
<dbReference type="AlphaFoldDB" id="A0A4Q2KT71"/>
<dbReference type="GO" id="GO:0036218">
    <property type="term" value="F:dTTP diphosphatase activity"/>
    <property type="evidence" value="ECO:0007669"/>
    <property type="project" value="RHEA"/>
</dbReference>
<evidence type="ECO:0000313" key="5">
    <source>
        <dbReference type="Proteomes" id="UP000289216"/>
    </source>
</evidence>